<dbReference type="Gene3D" id="3.40.50.10860">
    <property type="entry name" value="Leucine Dehydrogenase, chain A, domain 1"/>
    <property type="match status" value="1"/>
</dbReference>
<dbReference type="InterPro" id="IPR036291">
    <property type="entry name" value="NAD(P)-bd_dom_sf"/>
</dbReference>
<dbReference type="GO" id="GO:0009423">
    <property type="term" value="P:chorismate biosynthetic process"/>
    <property type="evidence" value="ECO:0007669"/>
    <property type="project" value="TreeGrafter"/>
</dbReference>
<feature type="domain" description="Shikimate dehydrogenase substrate binding N-terminal" evidence="1">
    <location>
        <begin position="7"/>
        <end position="50"/>
    </location>
</feature>
<protein>
    <recommendedName>
        <fullName evidence="1">Shikimate dehydrogenase substrate binding N-terminal domain-containing protein</fullName>
    </recommendedName>
</protein>
<dbReference type="InterPro" id="IPR046346">
    <property type="entry name" value="Aminoacid_DH-like_N_sf"/>
</dbReference>
<reference evidence="2" key="1">
    <citation type="journal article" date="2020" name="Fungal Divers.">
        <title>Resolving the Mortierellaceae phylogeny through synthesis of multi-gene phylogenetics and phylogenomics.</title>
        <authorList>
            <person name="Vandepol N."/>
            <person name="Liber J."/>
            <person name="Desiro A."/>
            <person name="Na H."/>
            <person name="Kennedy M."/>
            <person name="Barry K."/>
            <person name="Grigoriev I.V."/>
            <person name="Miller A.N."/>
            <person name="O'Donnell K."/>
            <person name="Stajich J.E."/>
            <person name="Bonito G."/>
        </authorList>
    </citation>
    <scope>NUCLEOTIDE SEQUENCE</scope>
    <source>
        <strain evidence="2">NRRL 28262</strain>
    </source>
</reference>
<dbReference type="InterPro" id="IPR013708">
    <property type="entry name" value="Shikimate_DH-bd_N"/>
</dbReference>
<feature type="non-terminal residue" evidence="2">
    <location>
        <position position="1"/>
    </location>
</feature>
<keyword evidence="3" id="KW-1185">Reference proteome</keyword>
<dbReference type="GO" id="GO:0004764">
    <property type="term" value="F:shikimate 3-dehydrogenase (NADP+) activity"/>
    <property type="evidence" value="ECO:0007669"/>
    <property type="project" value="InterPro"/>
</dbReference>
<dbReference type="InterPro" id="IPR022893">
    <property type="entry name" value="Shikimate_DH_fam"/>
</dbReference>
<proteinExistence type="predicted"/>
<dbReference type="GO" id="GO:0019632">
    <property type="term" value="P:shikimate metabolic process"/>
    <property type="evidence" value="ECO:0007669"/>
    <property type="project" value="TreeGrafter"/>
</dbReference>
<dbReference type="SUPFAM" id="SSF53223">
    <property type="entry name" value="Aminoacid dehydrogenase-like, N-terminal domain"/>
    <property type="match status" value="1"/>
</dbReference>
<gene>
    <name evidence="2" type="ORF">BGZ95_006905</name>
</gene>
<dbReference type="EMBL" id="JAAAIL010003282">
    <property type="protein sequence ID" value="KAG0251371.1"/>
    <property type="molecule type" value="Genomic_DNA"/>
</dbReference>
<comment type="caution">
    <text evidence="2">The sequence shown here is derived from an EMBL/GenBank/DDBJ whole genome shotgun (WGS) entry which is preliminary data.</text>
</comment>
<evidence type="ECO:0000313" key="3">
    <source>
        <dbReference type="Proteomes" id="UP001194580"/>
    </source>
</evidence>
<dbReference type="Proteomes" id="UP001194580">
    <property type="component" value="Unassembled WGS sequence"/>
</dbReference>
<evidence type="ECO:0000259" key="1">
    <source>
        <dbReference type="Pfam" id="PF08501"/>
    </source>
</evidence>
<dbReference type="Pfam" id="PF08501">
    <property type="entry name" value="Shikimate_dh_N"/>
    <property type="match status" value="1"/>
</dbReference>
<dbReference type="SUPFAM" id="SSF51735">
    <property type="entry name" value="NAD(P)-binding Rossmann-fold domains"/>
    <property type="match status" value="1"/>
</dbReference>
<organism evidence="2 3">
    <name type="scientific">Linnemannia exigua</name>
    <dbReference type="NCBI Taxonomy" id="604196"/>
    <lineage>
        <taxon>Eukaryota</taxon>
        <taxon>Fungi</taxon>
        <taxon>Fungi incertae sedis</taxon>
        <taxon>Mucoromycota</taxon>
        <taxon>Mortierellomycotina</taxon>
        <taxon>Mortierellomycetes</taxon>
        <taxon>Mortierellales</taxon>
        <taxon>Mortierellaceae</taxon>
        <taxon>Linnemannia</taxon>
    </lineage>
</organism>
<dbReference type="PANTHER" id="PTHR21089:SF1">
    <property type="entry name" value="BIFUNCTIONAL 3-DEHYDROQUINATE DEHYDRATASE_SHIKIMATE DEHYDROGENASE, CHLOROPLASTIC"/>
    <property type="match status" value="1"/>
</dbReference>
<dbReference type="PANTHER" id="PTHR21089">
    <property type="entry name" value="SHIKIMATE DEHYDROGENASE"/>
    <property type="match status" value="1"/>
</dbReference>
<name>A0AAD4D0J9_9FUNG</name>
<accession>A0AAD4D0J9</accession>
<sequence length="151" mass="16131">TATVDESVVAKMRASDFGGASVTIPHKIDIMSKLDEITDEAKAIGAVNTVVPVQGPHQGTILVGDNTDCEGMFDESIFGAANKKKGVAVELAYTPRFTRFLKLAGLAGWATVEGGEVLVEQGGWQAQKWVGRQWDLESVQAQMDLVQAGRV</sequence>
<dbReference type="AlphaFoldDB" id="A0AAD4D0J9"/>
<evidence type="ECO:0000313" key="2">
    <source>
        <dbReference type="EMBL" id="KAG0251371.1"/>
    </source>
</evidence>